<dbReference type="Proteomes" id="UP001139516">
    <property type="component" value="Unassembled WGS sequence"/>
</dbReference>
<organism evidence="10 11">
    <name type="scientific">Roseomonas acroporae</name>
    <dbReference type="NCBI Taxonomy" id="2937791"/>
    <lineage>
        <taxon>Bacteria</taxon>
        <taxon>Pseudomonadati</taxon>
        <taxon>Pseudomonadota</taxon>
        <taxon>Alphaproteobacteria</taxon>
        <taxon>Acetobacterales</taxon>
        <taxon>Roseomonadaceae</taxon>
        <taxon>Roseomonas</taxon>
    </lineage>
</organism>
<dbReference type="InterPro" id="IPR044669">
    <property type="entry name" value="YneE/VCCN1/2-like"/>
</dbReference>
<feature type="transmembrane region" description="Helical" evidence="9">
    <location>
        <begin position="52"/>
        <end position="70"/>
    </location>
</feature>
<feature type="transmembrane region" description="Helical" evidence="9">
    <location>
        <begin position="219"/>
        <end position="249"/>
    </location>
</feature>
<dbReference type="GO" id="GO:0005886">
    <property type="term" value="C:plasma membrane"/>
    <property type="evidence" value="ECO:0007669"/>
    <property type="project" value="UniProtKB-SubCell"/>
</dbReference>
<keyword evidence="11" id="KW-1185">Reference proteome</keyword>
<evidence type="ECO:0000256" key="3">
    <source>
        <dbReference type="ARBA" id="ARBA00022475"/>
    </source>
</evidence>
<dbReference type="PANTHER" id="PTHR33281">
    <property type="entry name" value="UPF0187 PROTEIN YNEE"/>
    <property type="match status" value="1"/>
</dbReference>
<feature type="transmembrane region" description="Helical" evidence="9">
    <location>
        <begin position="20"/>
        <end position="40"/>
    </location>
</feature>
<keyword evidence="6" id="KW-0406">Ion transport</keyword>
<keyword evidence="2" id="KW-0813">Transport</keyword>
<dbReference type="EMBL" id="JALPRX010000081">
    <property type="protein sequence ID" value="MCK8786387.1"/>
    <property type="molecule type" value="Genomic_DNA"/>
</dbReference>
<keyword evidence="5 9" id="KW-1133">Transmembrane helix</keyword>
<reference evidence="10" key="1">
    <citation type="submission" date="2022-04" db="EMBL/GenBank/DDBJ databases">
        <title>Roseomonas acroporae sp. nov., isolated from coral Acropora digitifera.</title>
        <authorList>
            <person name="Sun H."/>
        </authorList>
    </citation>
    <scope>NUCLEOTIDE SEQUENCE</scope>
    <source>
        <strain evidence="10">NAR14</strain>
    </source>
</reference>
<evidence type="ECO:0000256" key="8">
    <source>
        <dbReference type="ARBA" id="ARBA00034708"/>
    </source>
</evidence>
<evidence type="ECO:0000256" key="6">
    <source>
        <dbReference type="ARBA" id="ARBA00023065"/>
    </source>
</evidence>
<evidence type="ECO:0000313" key="10">
    <source>
        <dbReference type="EMBL" id="MCK8786387.1"/>
    </source>
</evidence>
<sequence>MIVRPRPGPFDLLFAMRGSIVPLVLPRLLLIALLALALAVADRLHPHGFPEFTAAPFTLLGIALSIFLGFRNNACYDRWWEGRKQWGLLVTETRAFAREGVALLPDPALRSRLLRRLAAFAHLAAAGLRGLDGLEKARPWLPPGEAEALRPLRNRPEAVLRRQAADLAGCLRAGQISDVLYAALAAHLNAMTAVLAGCERIRNTPLPYAYSLLLHRTAWLFCLLMPFGFVGTLGFATPAIAAILAYALFGLDALSDELEEPFGLAANDLPLDALVRVIEIDLLEALGEPAVPPPLVAERFVLR</sequence>
<name>A0A9X2BV78_9PROT</name>
<dbReference type="PANTHER" id="PTHR33281:SF19">
    <property type="entry name" value="VOLTAGE-DEPENDENT ANION CHANNEL-FORMING PROTEIN YNEE"/>
    <property type="match status" value="1"/>
</dbReference>
<comment type="subcellular location">
    <subcellularLocation>
        <location evidence="1">Cell membrane</location>
        <topology evidence="1">Multi-pass membrane protein</topology>
    </subcellularLocation>
</comment>
<evidence type="ECO:0000256" key="2">
    <source>
        <dbReference type="ARBA" id="ARBA00022448"/>
    </source>
</evidence>
<keyword evidence="7 9" id="KW-0472">Membrane</keyword>
<proteinExistence type="inferred from homology"/>
<comment type="caution">
    <text evidence="10">The sequence shown here is derived from an EMBL/GenBank/DDBJ whole genome shotgun (WGS) entry which is preliminary data.</text>
</comment>
<gene>
    <name evidence="10" type="ORF">M0638_18580</name>
</gene>
<protein>
    <submittedName>
        <fullName evidence="10">Bestrophin</fullName>
    </submittedName>
</protein>
<dbReference type="AlphaFoldDB" id="A0A9X2BV78"/>
<evidence type="ECO:0000256" key="7">
    <source>
        <dbReference type="ARBA" id="ARBA00023136"/>
    </source>
</evidence>
<evidence type="ECO:0000256" key="9">
    <source>
        <dbReference type="SAM" id="Phobius"/>
    </source>
</evidence>
<dbReference type="RefSeq" id="WP_248668502.1">
    <property type="nucleotide sequence ID" value="NZ_JALPRX010000081.1"/>
</dbReference>
<keyword evidence="3" id="KW-1003">Cell membrane</keyword>
<dbReference type="Pfam" id="PF25539">
    <property type="entry name" value="Bestrophin_2"/>
    <property type="match status" value="1"/>
</dbReference>
<accession>A0A9X2BV78</accession>
<comment type="similarity">
    <text evidence="8">Belongs to the anion channel-forming bestrophin (TC 1.A.46) family.</text>
</comment>
<evidence type="ECO:0000313" key="11">
    <source>
        <dbReference type="Proteomes" id="UP001139516"/>
    </source>
</evidence>
<evidence type="ECO:0000256" key="1">
    <source>
        <dbReference type="ARBA" id="ARBA00004651"/>
    </source>
</evidence>
<evidence type="ECO:0000256" key="5">
    <source>
        <dbReference type="ARBA" id="ARBA00022989"/>
    </source>
</evidence>
<dbReference type="GO" id="GO:0005254">
    <property type="term" value="F:chloride channel activity"/>
    <property type="evidence" value="ECO:0007669"/>
    <property type="project" value="InterPro"/>
</dbReference>
<evidence type="ECO:0000256" key="4">
    <source>
        <dbReference type="ARBA" id="ARBA00022692"/>
    </source>
</evidence>
<keyword evidence="4 9" id="KW-0812">Transmembrane</keyword>